<organism evidence="2 3">
    <name type="scientific">Eumeta variegata</name>
    <name type="common">Bagworm moth</name>
    <name type="synonym">Eumeta japonica</name>
    <dbReference type="NCBI Taxonomy" id="151549"/>
    <lineage>
        <taxon>Eukaryota</taxon>
        <taxon>Metazoa</taxon>
        <taxon>Ecdysozoa</taxon>
        <taxon>Arthropoda</taxon>
        <taxon>Hexapoda</taxon>
        <taxon>Insecta</taxon>
        <taxon>Pterygota</taxon>
        <taxon>Neoptera</taxon>
        <taxon>Endopterygota</taxon>
        <taxon>Lepidoptera</taxon>
        <taxon>Glossata</taxon>
        <taxon>Ditrysia</taxon>
        <taxon>Tineoidea</taxon>
        <taxon>Psychidae</taxon>
        <taxon>Oiketicinae</taxon>
        <taxon>Eumeta</taxon>
    </lineage>
</organism>
<feature type="region of interest" description="Disordered" evidence="1">
    <location>
        <begin position="308"/>
        <end position="331"/>
    </location>
</feature>
<sequence>MPLLLRKDLLPAFEDDEKTECLADSLQIQCTTSIQLIDQHHLDEFSLGLLLHLTSPAHYGIYTHGVLQASPQTNCSALPQRSESFRQACAVSAVPSDDLSRGPCLFEAHLGSHSKSFCRLGTTLAVRNAFAYAVKAFGLTARSEETPSVQRYYFDDLRWRGATPANSQPINYLSSGLKEDVVTKVERSMLRWFGHLERMNESGLTKQIYRANVCDEKVGKDRSRKSYADHIGGMLKRAKFKAPETGSPKLLLNFGLGPGSRFCVPASRLQFRYDYPHQSKKLFDVPYRIRKWKWKWTYHIACRTDNLTSGKQRSSSGDHKLDVTRRDRISV</sequence>
<dbReference type="OrthoDB" id="425681at2759"/>
<feature type="compositionally biased region" description="Basic and acidic residues" evidence="1">
    <location>
        <begin position="316"/>
        <end position="331"/>
    </location>
</feature>
<evidence type="ECO:0000313" key="2">
    <source>
        <dbReference type="EMBL" id="GBP23536.1"/>
    </source>
</evidence>
<evidence type="ECO:0000313" key="3">
    <source>
        <dbReference type="Proteomes" id="UP000299102"/>
    </source>
</evidence>
<evidence type="ECO:0000256" key="1">
    <source>
        <dbReference type="SAM" id="MobiDB-lite"/>
    </source>
</evidence>
<name>A0A4C1UC56_EUMVA</name>
<accession>A0A4C1UC56</accession>
<comment type="caution">
    <text evidence="2">The sequence shown here is derived from an EMBL/GenBank/DDBJ whole genome shotgun (WGS) entry which is preliminary data.</text>
</comment>
<dbReference type="EMBL" id="BGZK01000151">
    <property type="protein sequence ID" value="GBP23536.1"/>
    <property type="molecule type" value="Genomic_DNA"/>
</dbReference>
<dbReference type="AlphaFoldDB" id="A0A4C1UC56"/>
<protein>
    <submittedName>
        <fullName evidence="2">Uncharacterized protein</fullName>
    </submittedName>
</protein>
<gene>
    <name evidence="2" type="ORF">EVAR_12817_1</name>
</gene>
<keyword evidence="3" id="KW-1185">Reference proteome</keyword>
<reference evidence="2 3" key="1">
    <citation type="journal article" date="2019" name="Commun. Biol.">
        <title>The bagworm genome reveals a unique fibroin gene that provides high tensile strength.</title>
        <authorList>
            <person name="Kono N."/>
            <person name="Nakamura H."/>
            <person name="Ohtoshi R."/>
            <person name="Tomita M."/>
            <person name="Numata K."/>
            <person name="Arakawa K."/>
        </authorList>
    </citation>
    <scope>NUCLEOTIDE SEQUENCE [LARGE SCALE GENOMIC DNA]</scope>
</reference>
<proteinExistence type="predicted"/>
<dbReference type="Proteomes" id="UP000299102">
    <property type="component" value="Unassembled WGS sequence"/>
</dbReference>